<dbReference type="SUPFAM" id="SSF46785">
    <property type="entry name" value="Winged helix' DNA-binding domain"/>
    <property type="match status" value="1"/>
</dbReference>
<dbReference type="Gene3D" id="1.10.10.10">
    <property type="entry name" value="Winged helix-like DNA-binding domain superfamily/Winged helix DNA-binding domain"/>
    <property type="match status" value="1"/>
</dbReference>
<dbReference type="PANTHER" id="PTHR34293">
    <property type="entry name" value="HTH-TYPE TRANSCRIPTIONAL REGULATOR TRMBL2"/>
    <property type="match status" value="1"/>
</dbReference>
<protein>
    <submittedName>
        <fullName evidence="2">Sugar-specific transcriptional regulator TrmB</fullName>
    </submittedName>
</protein>
<gene>
    <name evidence="2" type="ORF">AMQ22_02157</name>
</gene>
<evidence type="ECO:0000259" key="1">
    <source>
        <dbReference type="Pfam" id="PF01978"/>
    </source>
</evidence>
<dbReference type="STRING" id="1705564.APG08_01524"/>
<evidence type="ECO:0000313" key="3">
    <source>
        <dbReference type="Proteomes" id="UP000075398"/>
    </source>
</evidence>
<accession>A0A150IN49</accession>
<dbReference type="InterPro" id="IPR051797">
    <property type="entry name" value="TrmB-like"/>
</dbReference>
<dbReference type="EMBL" id="LNGC01000210">
    <property type="protein sequence ID" value="KYC46393.1"/>
    <property type="molecule type" value="Genomic_DNA"/>
</dbReference>
<name>A0A150IN49_9EURY</name>
<evidence type="ECO:0000313" key="2">
    <source>
        <dbReference type="EMBL" id="KYC46393.1"/>
    </source>
</evidence>
<dbReference type="InterPro" id="IPR002831">
    <property type="entry name" value="Tscrpt_reg_TrmB_N"/>
</dbReference>
<comment type="caution">
    <text evidence="2">The sequence shown here is derived from an EMBL/GenBank/DDBJ whole genome shotgun (WGS) entry which is preliminary data.</text>
</comment>
<organism evidence="2 3">
    <name type="scientific">Candidatus Methanofastidiosum methylothiophilum</name>
    <dbReference type="NCBI Taxonomy" id="1705564"/>
    <lineage>
        <taxon>Archaea</taxon>
        <taxon>Methanobacteriati</taxon>
        <taxon>Methanobacteriota</taxon>
        <taxon>Stenosarchaea group</taxon>
        <taxon>Candidatus Methanofastidiosia</taxon>
        <taxon>Candidatus Methanofastidiosales</taxon>
        <taxon>Candidatus Methanofastidiosaceae</taxon>
        <taxon>Candidatus Methanofastidiosum</taxon>
    </lineage>
</organism>
<dbReference type="Proteomes" id="UP000075398">
    <property type="component" value="Unassembled WGS sequence"/>
</dbReference>
<dbReference type="InterPro" id="IPR036390">
    <property type="entry name" value="WH_DNA-bd_sf"/>
</dbReference>
<dbReference type="AlphaFoldDB" id="A0A150IN49"/>
<dbReference type="Pfam" id="PF01978">
    <property type="entry name" value="TrmB"/>
    <property type="match status" value="1"/>
</dbReference>
<sequence length="144" mass="16779">MKEYAKEIKFNVPEKSDIDKGLMDMLKFFLDTESKVKIYLYLLKKGNSTYDSIAEGTSIYPSMCRESLSSMEQMKVVEKTQEDPEKYTAVAPSKLVDRKIGQLEKELNDFLKLEEVLKEKKEIKTPILPFKIKIERVENVDNKD</sequence>
<dbReference type="PANTHER" id="PTHR34293:SF1">
    <property type="entry name" value="HTH-TYPE TRANSCRIPTIONAL REGULATOR TRMBL2"/>
    <property type="match status" value="1"/>
</dbReference>
<reference evidence="2 3" key="1">
    <citation type="journal article" date="2016" name="ISME J.">
        <title>Chasing the elusive Euryarchaeota class WSA2: genomes reveal a uniquely fastidious methyl-reducing methanogen.</title>
        <authorList>
            <person name="Nobu M.K."/>
            <person name="Narihiro T."/>
            <person name="Kuroda K."/>
            <person name="Mei R."/>
            <person name="Liu W.T."/>
        </authorList>
    </citation>
    <scope>NUCLEOTIDE SEQUENCE [LARGE SCALE GENOMIC DNA]</scope>
    <source>
        <strain evidence="2">U1lsi0528_Bin055</strain>
    </source>
</reference>
<feature type="domain" description="Transcription regulator TrmB N-terminal" evidence="1">
    <location>
        <begin position="33"/>
        <end position="92"/>
    </location>
</feature>
<proteinExistence type="predicted"/>
<dbReference type="InterPro" id="IPR036388">
    <property type="entry name" value="WH-like_DNA-bd_sf"/>
</dbReference>